<dbReference type="GO" id="GO:0005634">
    <property type="term" value="C:nucleus"/>
    <property type="evidence" value="ECO:0007669"/>
    <property type="project" value="UniProtKB-SubCell"/>
</dbReference>
<keyword evidence="3" id="KW-0805">Transcription regulation</keyword>
<dbReference type="SUPFAM" id="SSF57701">
    <property type="entry name" value="Zn2/Cys6 DNA-binding domain"/>
    <property type="match status" value="1"/>
</dbReference>
<evidence type="ECO:0000256" key="4">
    <source>
        <dbReference type="ARBA" id="ARBA00023163"/>
    </source>
</evidence>
<name>A0A4T0M3A6_9BASI</name>
<evidence type="ECO:0000256" key="5">
    <source>
        <dbReference type="ARBA" id="ARBA00023242"/>
    </source>
</evidence>
<proteinExistence type="predicted"/>
<dbReference type="GO" id="GO:0006351">
    <property type="term" value="P:DNA-templated transcription"/>
    <property type="evidence" value="ECO:0007669"/>
    <property type="project" value="InterPro"/>
</dbReference>
<dbReference type="InterPro" id="IPR001138">
    <property type="entry name" value="Zn2Cys6_DnaBD"/>
</dbReference>
<dbReference type="InterPro" id="IPR007219">
    <property type="entry name" value="XnlR_reg_dom"/>
</dbReference>
<dbReference type="GO" id="GO:0008270">
    <property type="term" value="F:zinc ion binding"/>
    <property type="evidence" value="ECO:0007669"/>
    <property type="project" value="InterPro"/>
</dbReference>
<dbReference type="PROSITE" id="PS50048">
    <property type="entry name" value="ZN2_CY6_FUNGAL_2"/>
    <property type="match status" value="1"/>
</dbReference>
<accession>A0A4T0M3A6</accession>
<dbReference type="Pfam" id="PF00172">
    <property type="entry name" value="Zn_clus"/>
    <property type="match status" value="1"/>
</dbReference>
<keyword evidence="4" id="KW-0804">Transcription</keyword>
<evidence type="ECO:0000313" key="8">
    <source>
        <dbReference type="Proteomes" id="UP000310685"/>
    </source>
</evidence>
<dbReference type="Proteomes" id="UP000310685">
    <property type="component" value="Unassembled WGS sequence"/>
</dbReference>
<evidence type="ECO:0000313" key="7">
    <source>
        <dbReference type="EMBL" id="TIB77099.1"/>
    </source>
</evidence>
<keyword evidence="2" id="KW-0479">Metal-binding</keyword>
<dbReference type="InterPro" id="IPR036864">
    <property type="entry name" value="Zn2-C6_fun-type_DNA-bd_sf"/>
</dbReference>
<gene>
    <name evidence="7" type="ORF">E3Q22_03245</name>
</gene>
<dbReference type="GO" id="GO:0003677">
    <property type="term" value="F:DNA binding"/>
    <property type="evidence" value="ECO:0007669"/>
    <property type="project" value="InterPro"/>
</dbReference>
<reference evidence="7 8" key="1">
    <citation type="submission" date="2019-03" db="EMBL/GenBank/DDBJ databases">
        <title>Sequencing 25 genomes of Wallemia mellicola.</title>
        <authorList>
            <person name="Gostincar C."/>
        </authorList>
    </citation>
    <scope>NUCLEOTIDE SEQUENCE [LARGE SCALE GENOMIC DNA]</scope>
    <source>
        <strain evidence="7 8">EXF-6152</strain>
    </source>
</reference>
<dbReference type="EMBL" id="SPRC01000038">
    <property type="protein sequence ID" value="TIB77099.1"/>
    <property type="molecule type" value="Genomic_DNA"/>
</dbReference>
<dbReference type="InterPro" id="IPR050815">
    <property type="entry name" value="TF_fung"/>
</dbReference>
<evidence type="ECO:0000259" key="6">
    <source>
        <dbReference type="PROSITE" id="PS50048"/>
    </source>
</evidence>
<comment type="caution">
    <text evidence="7">The sequence shown here is derived from an EMBL/GenBank/DDBJ whole genome shotgun (WGS) entry which is preliminary data.</text>
</comment>
<protein>
    <recommendedName>
        <fullName evidence="6">Zn(2)-C6 fungal-type domain-containing protein</fullName>
    </recommendedName>
</protein>
<keyword evidence="5" id="KW-0539">Nucleus</keyword>
<dbReference type="CDD" id="cd12148">
    <property type="entry name" value="fungal_TF_MHR"/>
    <property type="match status" value="1"/>
</dbReference>
<dbReference type="AlphaFoldDB" id="A0A4T0M3A6"/>
<dbReference type="GO" id="GO:0000981">
    <property type="term" value="F:DNA-binding transcription factor activity, RNA polymerase II-specific"/>
    <property type="evidence" value="ECO:0007669"/>
    <property type="project" value="InterPro"/>
</dbReference>
<dbReference type="PROSITE" id="PS00463">
    <property type="entry name" value="ZN2_CY6_FUNGAL_1"/>
    <property type="match status" value="1"/>
</dbReference>
<feature type="domain" description="Zn(2)-C6 fungal-type" evidence="6">
    <location>
        <begin position="10"/>
        <end position="41"/>
    </location>
</feature>
<dbReference type="SMART" id="SM00066">
    <property type="entry name" value="GAL4"/>
    <property type="match status" value="1"/>
</dbReference>
<dbReference type="PANTHER" id="PTHR47338:SF29">
    <property type="entry name" value="ZN(2)-C6 FUNGAL-TYPE DOMAIN-CONTAINING PROTEIN"/>
    <property type="match status" value="1"/>
</dbReference>
<evidence type="ECO:0000256" key="1">
    <source>
        <dbReference type="ARBA" id="ARBA00004123"/>
    </source>
</evidence>
<dbReference type="Pfam" id="PF04082">
    <property type="entry name" value="Fungal_trans"/>
    <property type="match status" value="1"/>
</dbReference>
<organism evidence="7 8">
    <name type="scientific">Wallemia mellicola</name>
    <dbReference type="NCBI Taxonomy" id="1708541"/>
    <lineage>
        <taxon>Eukaryota</taxon>
        <taxon>Fungi</taxon>
        <taxon>Dikarya</taxon>
        <taxon>Basidiomycota</taxon>
        <taxon>Wallemiomycotina</taxon>
        <taxon>Wallemiomycetes</taxon>
        <taxon>Wallemiales</taxon>
        <taxon>Wallemiaceae</taxon>
        <taxon>Wallemia</taxon>
    </lineage>
</organism>
<evidence type="ECO:0000256" key="2">
    <source>
        <dbReference type="ARBA" id="ARBA00022723"/>
    </source>
</evidence>
<dbReference type="Gene3D" id="4.10.240.10">
    <property type="entry name" value="Zn(2)-C6 fungal-type DNA-binding domain"/>
    <property type="match status" value="1"/>
</dbReference>
<dbReference type="PANTHER" id="PTHR47338">
    <property type="entry name" value="ZN(II)2CYS6 TRANSCRIPTION FACTOR (EUROFUNG)-RELATED"/>
    <property type="match status" value="1"/>
</dbReference>
<evidence type="ECO:0000256" key="3">
    <source>
        <dbReference type="ARBA" id="ARBA00023015"/>
    </source>
</evidence>
<dbReference type="CDD" id="cd00067">
    <property type="entry name" value="GAL4"/>
    <property type="match status" value="1"/>
</dbReference>
<comment type="subcellular location">
    <subcellularLocation>
        <location evidence="1">Nucleus</location>
    </subcellularLocation>
</comment>
<sequence>MPKTLPRGSACLACRRKKTRCDGSKPICGNCVKSGGLECVYDDEARQSVRRMTKLRAYEERIRDLEMELQNIKLGNNTDIQESSPGTSNTPLNIASSSWPKDFPPRDMALYLINIFYSCAPFASSDISKTNFESRLMHLPANSPQFPSGALCHAIFATAYQHLPNKTPGDKHSALAIQKMSDPGSGPGLMFVLERILAAIILSQHLHAIDNKSDLYIPAIFAARGVVAFSLNHDNDYPSKWFLREPKSDLEAEERRRLYFKAYIIDQLYSSDTGISPNVLHEDHIFTPLPCPQKVYQSSTHTSTIAKSTEYVHSPVFFLQNSSDGLSLLIKATILLGRVNIWHMRGFYDAKAANLSSPSQLPSFIELDTLIQVFRQAFPQEYSDPVRIDEQGLDVDNLAAHMVAVECMLSLHRGFKNEPLSQSRLLFFSRVAVNSVYRIKATSYDTTRLPSFLLTTYSKAASVLIDAYVQARTIHDEAAYIENELLAIGDLFQSMSKHIPAAATCLGALEDTAVKAGLQNFSQMLSGETLSLPQELVVPVSQQPTSNWISLDTTTTATAFDDYDLLSGASFTITDENRWLNNTGNTDSFDSFLSI</sequence>